<evidence type="ECO:0000256" key="2">
    <source>
        <dbReference type="ARBA" id="ARBA00023122"/>
    </source>
</evidence>
<sequence>MRAGEVMSAPVVQAEVDTPVIDVAALLTEHRISAIPVVDGTGHVVGLVSEYDLLARAGPTAADIMSPDVVSVTVDTDIESVRHLLIERRIKRVPVMDGGRLVGIVSRGDLIGLMVLEWACAVCGEAVRGDRPPQRCPKCGTSEGRFTQQTPPPGG</sequence>
<dbReference type="PANTHER" id="PTHR43080:SF26">
    <property type="entry name" value="REGULATORY PROTEIN"/>
    <property type="match status" value="1"/>
</dbReference>
<dbReference type="Gene3D" id="3.10.580.10">
    <property type="entry name" value="CBS-domain"/>
    <property type="match status" value="2"/>
</dbReference>
<evidence type="ECO:0000256" key="3">
    <source>
        <dbReference type="PROSITE-ProRule" id="PRU00703"/>
    </source>
</evidence>
<comment type="caution">
    <text evidence="6">The sequence shown here is derived from an EMBL/GenBank/DDBJ whole genome shotgun (WGS) entry which is preliminary data.</text>
</comment>
<organism evidence="6 7">
    <name type="scientific">Candidatus Aeolococcus gillhamiae</name>
    <dbReference type="NCBI Taxonomy" id="3127015"/>
    <lineage>
        <taxon>Bacteria</taxon>
        <taxon>Bacillati</taxon>
        <taxon>Candidatus Dormiibacterota</taxon>
        <taxon>Candidatus Dormibacteria</taxon>
        <taxon>Candidatus Aeolococcales</taxon>
        <taxon>Candidatus Aeolococcaceae</taxon>
        <taxon>Candidatus Aeolococcus</taxon>
    </lineage>
</organism>
<accession>A0A934JXX7</accession>
<evidence type="ECO:0000256" key="1">
    <source>
        <dbReference type="ARBA" id="ARBA00001965"/>
    </source>
</evidence>
<dbReference type="CDD" id="cd04586">
    <property type="entry name" value="CBS_pair_BON_assoc"/>
    <property type="match status" value="1"/>
</dbReference>
<dbReference type="SMART" id="SM00116">
    <property type="entry name" value="CBS"/>
    <property type="match status" value="2"/>
</dbReference>
<evidence type="ECO:0000313" key="7">
    <source>
        <dbReference type="Proteomes" id="UP000606991"/>
    </source>
</evidence>
<dbReference type="Gene3D" id="2.20.28.10">
    <property type="match status" value="1"/>
</dbReference>
<dbReference type="Pfam" id="PF21349">
    <property type="entry name" value="RUBY_RBDX"/>
    <property type="match status" value="1"/>
</dbReference>
<dbReference type="InterPro" id="IPR048574">
    <property type="entry name" value="RUBY_RBDX"/>
</dbReference>
<dbReference type="PROSITE" id="PS51371">
    <property type="entry name" value="CBS"/>
    <property type="match status" value="2"/>
</dbReference>
<keyword evidence="2 3" id="KW-0129">CBS domain</keyword>
<protein>
    <submittedName>
        <fullName evidence="6">CBS domain-containing protein</fullName>
    </submittedName>
</protein>
<feature type="domain" description="CBS" evidence="5">
    <location>
        <begin position="7"/>
        <end position="64"/>
    </location>
</feature>
<name>A0A934JXX7_9BACT</name>
<comment type="cofactor">
    <cofactor evidence="1">
        <name>Fe(3+)</name>
        <dbReference type="ChEBI" id="CHEBI:29034"/>
    </cofactor>
</comment>
<evidence type="ECO:0000259" key="5">
    <source>
        <dbReference type="PROSITE" id="PS51371"/>
    </source>
</evidence>
<dbReference type="Proteomes" id="UP000606991">
    <property type="component" value="Unassembled WGS sequence"/>
</dbReference>
<proteinExistence type="predicted"/>
<dbReference type="SUPFAM" id="SSF54631">
    <property type="entry name" value="CBS-domain pair"/>
    <property type="match status" value="1"/>
</dbReference>
<dbReference type="InterPro" id="IPR046342">
    <property type="entry name" value="CBS_dom_sf"/>
</dbReference>
<dbReference type="AlphaFoldDB" id="A0A934JXX7"/>
<dbReference type="EMBL" id="JAEKNS010000025">
    <property type="protein sequence ID" value="MBJ7593567.1"/>
    <property type="molecule type" value="Genomic_DNA"/>
</dbReference>
<gene>
    <name evidence="6" type="ORF">JF886_01690</name>
</gene>
<evidence type="ECO:0000256" key="4">
    <source>
        <dbReference type="SAM" id="MobiDB-lite"/>
    </source>
</evidence>
<dbReference type="Pfam" id="PF00571">
    <property type="entry name" value="CBS"/>
    <property type="match status" value="2"/>
</dbReference>
<reference evidence="6 7" key="1">
    <citation type="submission" date="2020-10" db="EMBL/GenBank/DDBJ databases">
        <title>Ca. Dormibacterota MAGs.</title>
        <authorList>
            <person name="Montgomery K."/>
        </authorList>
    </citation>
    <scope>NUCLEOTIDE SEQUENCE [LARGE SCALE GENOMIC DNA]</scope>
    <source>
        <strain evidence="6">SC8812_S17_18</strain>
    </source>
</reference>
<feature type="domain" description="CBS" evidence="5">
    <location>
        <begin position="65"/>
        <end position="120"/>
    </location>
</feature>
<dbReference type="PANTHER" id="PTHR43080">
    <property type="entry name" value="CBS DOMAIN-CONTAINING PROTEIN CBSX3, MITOCHONDRIAL"/>
    <property type="match status" value="1"/>
</dbReference>
<dbReference type="SUPFAM" id="SSF57802">
    <property type="entry name" value="Rubredoxin-like"/>
    <property type="match status" value="1"/>
</dbReference>
<dbReference type="InterPro" id="IPR000644">
    <property type="entry name" value="CBS_dom"/>
</dbReference>
<dbReference type="InterPro" id="IPR051257">
    <property type="entry name" value="Diverse_CBS-Domain"/>
</dbReference>
<feature type="region of interest" description="Disordered" evidence="4">
    <location>
        <begin position="128"/>
        <end position="155"/>
    </location>
</feature>
<evidence type="ECO:0000313" key="6">
    <source>
        <dbReference type="EMBL" id="MBJ7593567.1"/>
    </source>
</evidence>